<sequence>MAQDYSKPFIVKIQKSLATSGDTPSILVYNKDRSVMWEEPESPAMKKLMGNRIKVFYWATIDVAGGLAINANHPARDPGW</sequence>
<accession>A0A5C1K6U4</accession>
<organism evidence="1 2">
    <name type="scientific">Pseudomonas phage Zuri</name>
    <dbReference type="NCBI Taxonomy" id="2604899"/>
    <lineage>
        <taxon>Viruses</taxon>
        <taxon>Duplodnaviria</taxon>
        <taxon>Heunggongvirae</taxon>
        <taxon>Uroviricota</taxon>
        <taxon>Caudoviricetes</taxon>
        <taxon>Schitoviridae</taxon>
        <taxon>Zurivirus</taxon>
        <taxon>Zurivirus zuri</taxon>
    </lineage>
</organism>
<dbReference type="EMBL" id="MK863032">
    <property type="protein sequence ID" value="QEM41126.1"/>
    <property type="molecule type" value="Genomic_DNA"/>
</dbReference>
<gene>
    <name evidence="1" type="ORF">Zuri_29</name>
</gene>
<keyword evidence="2" id="KW-1185">Reference proteome</keyword>
<reference evidence="1" key="1">
    <citation type="submission" date="2019-04" db="EMBL/GenBank/DDBJ databases">
        <authorList>
            <person name="Assadpour T."/>
            <person name="Ahmed J."/>
            <person name="Anderson S."/>
            <person name="Espinosa K."/>
            <person name="Gadsden T."/>
            <person name="Graham A."/>
            <person name="Hajjar W."/>
            <person name="Howard T."/>
            <person name="Lacafta O."/>
            <person name="Matney K."/>
            <person name="Matsen K."/>
            <person name="Osu J."/>
            <person name="Rupe E."/>
            <person name="Sang H."/>
            <person name="Wadi S."/>
            <person name="McNeal J."/>
            <person name="Temple L."/>
        </authorList>
    </citation>
    <scope>NUCLEOTIDE SEQUENCE [LARGE SCALE GENOMIC DNA]</scope>
</reference>
<protein>
    <submittedName>
        <fullName evidence="1">Uncharacterized protein</fullName>
    </submittedName>
</protein>
<name>A0A5C1K6U4_9CAUD</name>
<evidence type="ECO:0000313" key="2">
    <source>
        <dbReference type="Proteomes" id="UP000322075"/>
    </source>
</evidence>
<dbReference type="Proteomes" id="UP000322075">
    <property type="component" value="Segment"/>
</dbReference>
<proteinExistence type="predicted"/>
<evidence type="ECO:0000313" key="1">
    <source>
        <dbReference type="EMBL" id="QEM41126.1"/>
    </source>
</evidence>